<accession>A0A0F9LRQ4</accession>
<proteinExistence type="predicted"/>
<gene>
    <name evidence="1" type="ORF">LCGC14_1474980</name>
</gene>
<organism evidence="1">
    <name type="scientific">marine sediment metagenome</name>
    <dbReference type="NCBI Taxonomy" id="412755"/>
    <lineage>
        <taxon>unclassified sequences</taxon>
        <taxon>metagenomes</taxon>
        <taxon>ecological metagenomes</taxon>
    </lineage>
</organism>
<evidence type="ECO:0008006" key="2">
    <source>
        <dbReference type="Google" id="ProtNLM"/>
    </source>
</evidence>
<dbReference type="EMBL" id="LAZR01010417">
    <property type="protein sequence ID" value="KKM67060.1"/>
    <property type="molecule type" value="Genomic_DNA"/>
</dbReference>
<protein>
    <recommendedName>
        <fullName evidence="2">Tetratricopeptide repeat-like domain-containing protein</fullName>
    </recommendedName>
</protein>
<dbReference type="SUPFAM" id="SSF48452">
    <property type="entry name" value="TPR-like"/>
    <property type="match status" value="1"/>
</dbReference>
<dbReference type="Gene3D" id="1.25.40.10">
    <property type="entry name" value="Tetratricopeptide repeat domain"/>
    <property type="match status" value="1"/>
</dbReference>
<reference evidence="1" key="1">
    <citation type="journal article" date="2015" name="Nature">
        <title>Complex archaea that bridge the gap between prokaryotes and eukaryotes.</title>
        <authorList>
            <person name="Spang A."/>
            <person name="Saw J.H."/>
            <person name="Jorgensen S.L."/>
            <person name="Zaremba-Niedzwiedzka K."/>
            <person name="Martijn J."/>
            <person name="Lind A.E."/>
            <person name="van Eijk R."/>
            <person name="Schleper C."/>
            <person name="Guy L."/>
            <person name="Ettema T.J."/>
        </authorList>
    </citation>
    <scope>NUCLEOTIDE SEQUENCE</scope>
</reference>
<dbReference type="AlphaFoldDB" id="A0A0F9LRQ4"/>
<comment type="caution">
    <text evidence="1">The sequence shown here is derived from an EMBL/GenBank/DDBJ whole genome shotgun (WGS) entry which is preliminary data.</text>
</comment>
<dbReference type="Pfam" id="PF16811">
    <property type="entry name" value="TAtT"/>
    <property type="match status" value="1"/>
</dbReference>
<sequence>MKTKIFFSLLILLSFSIPLLSQEPEEFIAQGDKLYAEMKDMATAQEALSKYREAVVKAENKFEVFWKLSRILYYIGTRTESKKEKKIIFGQGLYYAKKAVALEPEKPDGHYWLGVSYGVYGQARGMLKSLSFVKPIKEAMNKVIELDRGYEDGGPDRVLGRVYFKVPGFAGGSKKKSLEHLLKSKELAPNEALTRCYLADALLSFKEVDKAREELEYVLSIESDPRWIAGVDVHKKDAKKMLQKKVFTEK</sequence>
<evidence type="ECO:0000313" key="1">
    <source>
        <dbReference type="EMBL" id="KKM67060.1"/>
    </source>
</evidence>
<dbReference type="InterPro" id="IPR011990">
    <property type="entry name" value="TPR-like_helical_dom_sf"/>
</dbReference>
<name>A0A0F9LRQ4_9ZZZZ</name>
<dbReference type="InterPro" id="IPR031823">
    <property type="entry name" value="TatT"/>
</dbReference>